<gene>
    <name evidence="3" type="ORF">X797_009414</name>
</gene>
<dbReference type="SUPFAM" id="SSF51395">
    <property type="entry name" value="FMN-linked oxidoreductases"/>
    <property type="match status" value="1"/>
</dbReference>
<dbReference type="AlphaFoldDB" id="A0A014PLL5"/>
<dbReference type="InterPro" id="IPR045247">
    <property type="entry name" value="Oye-like"/>
</dbReference>
<evidence type="ECO:0000259" key="2">
    <source>
        <dbReference type="Pfam" id="PF00724"/>
    </source>
</evidence>
<dbReference type="Proteomes" id="UP000030151">
    <property type="component" value="Unassembled WGS sequence"/>
</dbReference>
<evidence type="ECO:0000313" key="4">
    <source>
        <dbReference type="Proteomes" id="UP000030151"/>
    </source>
</evidence>
<reference evidence="3 4" key="1">
    <citation type="submission" date="2014-02" db="EMBL/GenBank/DDBJ databases">
        <title>The genome sequence of the entomopathogenic fungus Metarhizium robertsii ARSEF 2575.</title>
        <authorList>
            <person name="Giuliano Garisto Donzelli B."/>
            <person name="Roe B.A."/>
            <person name="Macmil S.L."/>
            <person name="Krasnoff S.B."/>
            <person name="Gibson D.M."/>
        </authorList>
    </citation>
    <scope>NUCLEOTIDE SEQUENCE [LARGE SCALE GENOMIC DNA]</scope>
    <source>
        <strain evidence="3 4">ARSEF 2575</strain>
    </source>
</reference>
<keyword evidence="1" id="KW-0285">Flavoprotein</keyword>
<dbReference type="HOGENOM" id="CLU_012153_0_0_1"/>
<dbReference type="GO" id="GO:0010181">
    <property type="term" value="F:FMN binding"/>
    <property type="evidence" value="ECO:0007669"/>
    <property type="project" value="InterPro"/>
</dbReference>
<dbReference type="EMBL" id="JELW01000036">
    <property type="protein sequence ID" value="EXU97505.1"/>
    <property type="molecule type" value="Genomic_DNA"/>
</dbReference>
<dbReference type="FunFam" id="3.20.20.70:FF:000138">
    <property type="entry name" value="NADPH dehydrogenase 1"/>
    <property type="match status" value="1"/>
</dbReference>
<accession>A0A014PLL5</accession>
<dbReference type="Pfam" id="PF00724">
    <property type="entry name" value="Oxidored_FMN"/>
    <property type="match status" value="1"/>
</dbReference>
<evidence type="ECO:0000313" key="3">
    <source>
        <dbReference type="EMBL" id="EXU97505.1"/>
    </source>
</evidence>
<dbReference type="PANTHER" id="PTHR22893">
    <property type="entry name" value="NADH OXIDOREDUCTASE-RELATED"/>
    <property type="match status" value="1"/>
</dbReference>
<name>A0A014PLL5_9HYPO</name>
<feature type="domain" description="NADH:flavin oxidoreductase/NADH oxidase N-terminal" evidence="2">
    <location>
        <begin position="5"/>
        <end position="343"/>
    </location>
</feature>
<comment type="caution">
    <text evidence="3">The sequence shown here is derived from an EMBL/GenBank/DDBJ whole genome shotgun (WGS) entry which is preliminary data.</text>
</comment>
<dbReference type="InterPro" id="IPR013785">
    <property type="entry name" value="Aldolase_TIM"/>
</dbReference>
<proteinExistence type="predicted"/>
<dbReference type="InterPro" id="IPR001155">
    <property type="entry name" value="OxRdtase_FMN_N"/>
</dbReference>
<organism evidence="3 4">
    <name type="scientific">Metarhizium robertsii</name>
    <dbReference type="NCBI Taxonomy" id="568076"/>
    <lineage>
        <taxon>Eukaryota</taxon>
        <taxon>Fungi</taxon>
        <taxon>Dikarya</taxon>
        <taxon>Ascomycota</taxon>
        <taxon>Pezizomycotina</taxon>
        <taxon>Sordariomycetes</taxon>
        <taxon>Hypocreomycetidae</taxon>
        <taxon>Hypocreales</taxon>
        <taxon>Clavicipitaceae</taxon>
        <taxon>Metarhizium</taxon>
    </lineage>
</organism>
<dbReference type="GO" id="GO:0003959">
    <property type="term" value="F:NADPH dehydrogenase activity"/>
    <property type="evidence" value="ECO:0007669"/>
    <property type="project" value="TreeGrafter"/>
</dbReference>
<sequence>MSTSNLFKPIGFGKGVLQHKIVLSPMTRFRADDDGVPFPYVKTYYSQRACLPGTLLITEAVAISPRAKGFPNVPGIWSPEQIASWKEVVDAVHSKGSYIWLQLWATGRAADMDTLKANGLELVSSSATPVGPDEPTPRALTEDEITSYIADYVEGAKNAVFGAGFDGVEIHGANGFLIDQFLQSSCNQRTDGWGGSIENRSRFGLEITKQVIDAVGKDRVGMKLSTWSTFQGMGTMEDLVPQFQHFLTHLAEMDIAYVHLANSRWVEEEDPTIKTHPDIHNETFVRMWGDKKPILLAGGYDADSAQRVVDETYARQNNVMVVFGRHYISNPDLPFRLKMGLDLEKYNRDTFYIPFSDEGYLDYPYSEEYLAQEEGVRARSCT</sequence>
<protein>
    <submittedName>
        <fullName evidence="3">NADH:flavin oxidoreductase</fullName>
    </submittedName>
</protein>
<dbReference type="CDD" id="cd02933">
    <property type="entry name" value="OYE_like_FMN"/>
    <property type="match status" value="1"/>
</dbReference>
<evidence type="ECO:0000256" key="1">
    <source>
        <dbReference type="ARBA" id="ARBA00022630"/>
    </source>
</evidence>
<dbReference type="PANTHER" id="PTHR22893:SF91">
    <property type="entry name" value="NADPH DEHYDROGENASE 2-RELATED"/>
    <property type="match status" value="1"/>
</dbReference>
<dbReference type="OrthoDB" id="276546at2759"/>
<dbReference type="Gene3D" id="3.20.20.70">
    <property type="entry name" value="Aldolase class I"/>
    <property type="match status" value="1"/>
</dbReference>
<dbReference type="eggNOG" id="KOG0134">
    <property type="taxonomic scope" value="Eukaryota"/>
</dbReference>